<keyword evidence="1" id="KW-1133">Transmembrane helix</keyword>
<keyword evidence="1" id="KW-0472">Membrane</keyword>
<sequence>MNEWRTISLIDSTALAVIICIAALTLIVALLGVFSAHSRKRTLWSLLLSIVFTGGVWLFIEKLWKPFPDANPWTIYAAGGIAVFSLLSIFFRQGRTKVVMLVLTVIALLNTALVVNMIYQPYPTVGSFNAAPTTVPMTYADFQAQKTAPTLDNREVRALVQVPMAGTTDNSVSDFNARDAYAYIPPAYWNNPNSQLPVLVLLPGNPGQPDQWFSSGNAGQIADDFQATHDGISPIVISVDGTGSFSGNPACVDSDAQLVMSYLSQDVPMLIKEKFRVNPDQRAWTIGGLSYGGTCALQIMTNHPESYGSFLNFSGQEEPTLGKHQDTVNQLFGGDEEAFKAVNPEDLLNQAIDSKATTFSGIAGKFIAGGSDKNAVRALTHLNDLSNQAGMSTTFDTVTGGHSFQVWRVALANTFDWVAQRGGLPV</sequence>
<dbReference type="GO" id="GO:0016747">
    <property type="term" value="F:acyltransferase activity, transferring groups other than amino-acyl groups"/>
    <property type="evidence" value="ECO:0007669"/>
    <property type="project" value="TreeGrafter"/>
</dbReference>
<keyword evidence="3" id="KW-1185">Reference proteome</keyword>
<dbReference type="InterPro" id="IPR050583">
    <property type="entry name" value="Mycobacterial_A85_antigen"/>
</dbReference>
<dbReference type="STRING" id="1652495.ccrud_04775"/>
<dbReference type="SUPFAM" id="SSF53474">
    <property type="entry name" value="alpha/beta-Hydrolases"/>
    <property type="match status" value="1"/>
</dbReference>
<feature type="transmembrane region" description="Helical" evidence="1">
    <location>
        <begin position="98"/>
        <end position="119"/>
    </location>
</feature>
<dbReference type="AlphaFoldDB" id="A0A172QSD9"/>
<evidence type="ECO:0008006" key="4">
    <source>
        <dbReference type="Google" id="ProtNLM"/>
    </source>
</evidence>
<dbReference type="PANTHER" id="PTHR48098:SF1">
    <property type="entry name" value="DIACYLGLYCEROL ACYLTRANSFERASE_MYCOLYLTRANSFERASE AG85A"/>
    <property type="match status" value="1"/>
</dbReference>
<protein>
    <recommendedName>
        <fullName evidence="4">Esterase</fullName>
    </recommendedName>
</protein>
<accession>A0A172QSD9</accession>
<proteinExistence type="predicted"/>
<dbReference type="OrthoDB" id="3723842at2"/>
<reference evidence="2 3" key="1">
    <citation type="submission" date="2016-05" db="EMBL/GenBank/DDBJ databases">
        <title>Complete genome sequence of Corynebacterium crudilactis, a new Corynebacterium species isolated from raw cow's milk.</title>
        <authorList>
            <person name="Christian R."/>
            <person name="Zimmermann J."/>
            <person name="Lipski A."/>
            <person name="Kalinowski J."/>
        </authorList>
    </citation>
    <scope>NUCLEOTIDE SEQUENCE [LARGE SCALE GENOMIC DNA]</scope>
    <source>
        <strain evidence="2 3">JZ16</strain>
    </source>
</reference>
<organism evidence="2 3">
    <name type="scientific">Corynebacterium crudilactis</name>
    <dbReference type="NCBI Taxonomy" id="1652495"/>
    <lineage>
        <taxon>Bacteria</taxon>
        <taxon>Bacillati</taxon>
        <taxon>Actinomycetota</taxon>
        <taxon>Actinomycetes</taxon>
        <taxon>Mycobacteriales</taxon>
        <taxon>Corynebacteriaceae</taxon>
        <taxon>Corynebacterium</taxon>
    </lineage>
</organism>
<evidence type="ECO:0000313" key="2">
    <source>
        <dbReference type="EMBL" id="ANE03594.1"/>
    </source>
</evidence>
<name>A0A172QSD9_9CORY</name>
<feature type="transmembrane region" description="Helical" evidence="1">
    <location>
        <begin position="72"/>
        <end position="91"/>
    </location>
</feature>
<dbReference type="KEGG" id="ccjz:ccrud_04775"/>
<dbReference type="EMBL" id="CP015622">
    <property type="protein sequence ID" value="ANE03594.1"/>
    <property type="molecule type" value="Genomic_DNA"/>
</dbReference>
<evidence type="ECO:0000313" key="3">
    <source>
        <dbReference type="Proteomes" id="UP000076929"/>
    </source>
</evidence>
<dbReference type="Pfam" id="PF00756">
    <property type="entry name" value="Esterase"/>
    <property type="match status" value="1"/>
</dbReference>
<dbReference type="InterPro" id="IPR029058">
    <property type="entry name" value="AB_hydrolase_fold"/>
</dbReference>
<dbReference type="InterPro" id="IPR000801">
    <property type="entry name" value="Esterase-like"/>
</dbReference>
<feature type="transmembrane region" description="Helical" evidence="1">
    <location>
        <begin position="43"/>
        <end position="60"/>
    </location>
</feature>
<feature type="transmembrane region" description="Helical" evidence="1">
    <location>
        <begin position="12"/>
        <end position="36"/>
    </location>
</feature>
<gene>
    <name evidence="2" type="ORF">ccrud_04775</name>
</gene>
<dbReference type="PANTHER" id="PTHR48098">
    <property type="entry name" value="ENTEROCHELIN ESTERASE-RELATED"/>
    <property type="match status" value="1"/>
</dbReference>
<dbReference type="Proteomes" id="UP000076929">
    <property type="component" value="Chromosome"/>
</dbReference>
<evidence type="ECO:0000256" key="1">
    <source>
        <dbReference type="SAM" id="Phobius"/>
    </source>
</evidence>
<keyword evidence="1" id="KW-0812">Transmembrane</keyword>
<dbReference type="Gene3D" id="3.40.50.1820">
    <property type="entry name" value="alpha/beta hydrolase"/>
    <property type="match status" value="1"/>
</dbReference>
<dbReference type="RefSeq" id="WP_066565093.1">
    <property type="nucleotide sequence ID" value="NZ_CP015622.1"/>
</dbReference>